<accession>A0A8S9ZEY8</accession>
<evidence type="ECO:0000313" key="2">
    <source>
        <dbReference type="Proteomes" id="UP000605970"/>
    </source>
</evidence>
<organism evidence="1 2">
    <name type="scientific">Meloidogyne graminicola</name>
    <dbReference type="NCBI Taxonomy" id="189291"/>
    <lineage>
        <taxon>Eukaryota</taxon>
        <taxon>Metazoa</taxon>
        <taxon>Ecdysozoa</taxon>
        <taxon>Nematoda</taxon>
        <taxon>Chromadorea</taxon>
        <taxon>Rhabditida</taxon>
        <taxon>Tylenchina</taxon>
        <taxon>Tylenchomorpha</taxon>
        <taxon>Tylenchoidea</taxon>
        <taxon>Meloidogynidae</taxon>
        <taxon>Meloidogyninae</taxon>
        <taxon>Meloidogyne</taxon>
    </lineage>
</organism>
<sequence>FFTKFPLYITTNTNENNNGQQSSTNIKELHENNMEINEHHSTYQEFERLISYEGYTNEECSFFPIEKNNGENIANNFNLNYNQINE</sequence>
<feature type="non-terminal residue" evidence="1">
    <location>
        <position position="86"/>
    </location>
</feature>
<comment type="caution">
    <text evidence="1">The sequence shown here is derived from an EMBL/GenBank/DDBJ whole genome shotgun (WGS) entry which is preliminary data.</text>
</comment>
<protein>
    <submittedName>
        <fullName evidence="1">Uncharacterized protein</fullName>
    </submittedName>
</protein>
<dbReference type="EMBL" id="JABEBT010000120">
    <property type="protein sequence ID" value="KAF7631059.1"/>
    <property type="molecule type" value="Genomic_DNA"/>
</dbReference>
<proteinExistence type="predicted"/>
<keyword evidence="2" id="KW-1185">Reference proteome</keyword>
<reference evidence="1" key="1">
    <citation type="journal article" date="2020" name="Ecol. Evol.">
        <title>Genome structure and content of the rice root-knot nematode (Meloidogyne graminicola).</title>
        <authorList>
            <person name="Phan N.T."/>
            <person name="Danchin E.G.J."/>
            <person name="Klopp C."/>
            <person name="Perfus-Barbeoch L."/>
            <person name="Kozlowski D.K."/>
            <person name="Koutsovoulos G.D."/>
            <person name="Lopez-Roques C."/>
            <person name="Bouchez O."/>
            <person name="Zahm M."/>
            <person name="Besnard G."/>
            <person name="Bellafiore S."/>
        </authorList>
    </citation>
    <scope>NUCLEOTIDE SEQUENCE</scope>
    <source>
        <strain evidence="1">VN-18</strain>
    </source>
</reference>
<gene>
    <name evidence="1" type="ORF">Mgra_00008710</name>
</gene>
<feature type="non-terminal residue" evidence="1">
    <location>
        <position position="1"/>
    </location>
</feature>
<dbReference type="Proteomes" id="UP000605970">
    <property type="component" value="Unassembled WGS sequence"/>
</dbReference>
<evidence type="ECO:0000313" key="1">
    <source>
        <dbReference type="EMBL" id="KAF7631059.1"/>
    </source>
</evidence>
<dbReference type="AlphaFoldDB" id="A0A8S9ZEY8"/>
<name>A0A8S9ZEY8_9BILA</name>